<proteinExistence type="predicted"/>
<protein>
    <submittedName>
        <fullName evidence="3">GDSL Lipase/Acylhydrolase family protein</fullName>
    </submittedName>
</protein>
<dbReference type="OrthoDB" id="4866301at2759"/>
<feature type="region of interest" description="Disordered" evidence="1">
    <location>
        <begin position="335"/>
        <end position="357"/>
    </location>
</feature>
<dbReference type="AlphaFoldDB" id="A0A545UQP5"/>
<keyword evidence="3" id="KW-0378">Hydrolase</keyword>
<dbReference type="SUPFAM" id="SSF56112">
    <property type="entry name" value="Protein kinase-like (PK-like)"/>
    <property type="match status" value="1"/>
</dbReference>
<dbReference type="PANTHER" id="PTHR21310">
    <property type="entry name" value="AMINOGLYCOSIDE PHOSPHOTRANSFERASE-RELATED-RELATED"/>
    <property type="match status" value="1"/>
</dbReference>
<dbReference type="Proteomes" id="UP000315783">
    <property type="component" value="Unassembled WGS sequence"/>
</dbReference>
<dbReference type="STRING" id="43265.A0A545UQP5"/>
<accession>A0A545UQP5</accession>
<dbReference type="InterPro" id="IPR002575">
    <property type="entry name" value="Aminoglycoside_PTrfase"/>
</dbReference>
<name>A0A545UQP5_9HYPO</name>
<comment type="caution">
    <text evidence="3">The sequence shown here is derived from an EMBL/GenBank/DDBJ whole genome shotgun (WGS) entry which is preliminary data.</text>
</comment>
<evidence type="ECO:0000259" key="2">
    <source>
        <dbReference type="Pfam" id="PF01636"/>
    </source>
</evidence>
<dbReference type="Gene3D" id="3.30.200.20">
    <property type="entry name" value="Phosphorylase Kinase, domain 1"/>
    <property type="match status" value="1"/>
</dbReference>
<gene>
    <name evidence="3" type="ORF">IF1G_09371</name>
</gene>
<organism evidence="3 4">
    <name type="scientific">Cordyceps javanica</name>
    <dbReference type="NCBI Taxonomy" id="43265"/>
    <lineage>
        <taxon>Eukaryota</taxon>
        <taxon>Fungi</taxon>
        <taxon>Dikarya</taxon>
        <taxon>Ascomycota</taxon>
        <taxon>Pezizomycotina</taxon>
        <taxon>Sordariomycetes</taxon>
        <taxon>Hypocreomycetidae</taxon>
        <taxon>Hypocreales</taxon>
        <taxon>Cordycipitaceae</taxon>
        <taxon>Cordyceps</taxon>
    </lineage>
</organism>
<feature type="compositionally biased region" description="Basic and acidic residues" evidence="1">
    <location>
        <begin position="335"/>
        <end position="354"/>
    </location>
</feature>
<dbReference type="EMBL" id="SPUK01000017">
    <property type="protein sequence ID" value="TQV91786.1"/>
    <property type="molecule type" value="Genomic_DNA"/>
</dbReference>
<reference evidence="3 4" key="1">
    <citation type="journal article" date="2019" name="Appl. Microbiol. Biotechnol.">
        <title>Genome sequence of Isaria javanica and comparative genome analysis insights into family S53 peptidase evolution in fungal entomopathogens.</title>
        <authorList>
            <person name="Lin R."/>
            <person name="Zhang X."/>
            <person name="Xin B."/>
            <person name="Zou M."/>
            <person name="Gao Y."/>
            <person name="Qin F."/>
            <person name="Hu Q."/>
            <person name="Xie B."/>
            <person name="Cheng X."/>
        </authorList>
    </citation>
    <scope>NUCLEOTIDE SEQUENCE [LARGE SCALE GENOMIC DNA]</scope>
    <source>
        <strain evidence="3 4">IJ1G</strain>
    </source>
</reference>
<sequence>MTVAQNSGHWQSLASLSPTSDTYRRIQYLLSSADFVHLEARCLESRQRNQPYLALDVACTVNRTHFASGHYNVVFEVEFSDNVRWVARVPYRDFDNGDRESMLSEVATMALIKNNTTIPIPRVFDFEASANQPFGYPFILMERLPGHHVSNGLARSVPQEHHAKIAKQLANVFSELQNLTFSRIGRILCGDKADGRAEVIPMAWHFSPGPLETSLEYFYSQRQHENRKIMAMHPDADPNWLTACWVLKSALPHIVIEDRVRGPFPLCHLDLHYGNMLFDADYNLTGIIDWSNAQAAPLEQLSVCPELITFPALSEEKNRPIVEFKNMVLESLKEMEKTQEKRPPLDDPERDMAETKQQTLLSSYMASKSAVITLRQYMATPRGSLFAGKETAKLIYGQTVSWEQLRQVFGTMPLD</sequence>
<dbReference type="GO" id="GO:0016787">
    <property type="term" value="F:hydrolase activity"/>
    <property type="evidence" value="ECO:0007669"/>
    <property type="project" value="UniProtKB-KW"/>
</dbReference>
<evidence type="ECO:0000313" key="4">
    <source>
        <dbReference type="Proteomes" id="UP000315783"/>
    </source>
</evidence>
<dbReference type="Pfam" id="PF01636">
    <property type="entry name" value="APH"/>
    <property type="match status" value="1"/>
</dbReference>
<dbReference type="Gene3D" id="3.90.1200.10">
    <property type="match status" value="1"/>
</dbReference>
<evidence type="ECO:0000256" key="1">
    <source>
        <dbReference type="SAM" id="MobiDB-lite"/>
    </source>
</evidence>
<dbReference type="PANTHER" id="PTHR21310:SF15">
    <property type="entry name" value="AMINOGLYCOSIDE PHOSPHOTRANSFERASE DOMAIN-CONTAINING PROTEIN"/>
    <property type="match status" value="1"/>
</dbReference>
<feature type="domain" description="Aminoglycoside phosphotransferase" evidence="2">
    <location>
        <begin position="66"/>
        <end position="297"/>
    </location>
</feature>
<keyword evidence="4" id="KW-1185">Reference proteome</keyword>
<dbReference type="InterPro" id="IPR011009">
    <property type="entry name" value="Kinase-like_dom_sf"/>
</dbReference>
<evidence type="ECO:0000313" key="3">
    <source>
        <dbReference type="EMBL" id="TQV91786.1"/>
    </source>
</evidence>
<dbReference type="InterPro" id="IPR051678">
    <property type="entry name" value="AGP_Transferase"/>
</dbReference>